<dbReference type="InterPro" id="IPR011335">
    <property type="entry name" value="Restrct_endonuc-II-like"/>
</dbReference>
<sequence>MSNDFGRRYEELACKYLEKSGYKVKARNVSYRFGEIDIVALRGKMLVFVEVKGGSSFSLPRYRVDEKKLRRLELAAQRYILTEKPVFSEARLDVIEVLENGKVNHLKAVGRW</sequence>
<evidence type="ECO:0000313" key="3">
    <source>
        <dbReference type="EMBL" id="HDP77415.1"/>
    </source>
</evidence>
<dbReference type="EMBL" id="DSBT01000120">
    <property type="protein sequence ID" value="HDP77415.1"/>
    <property type="molecule type" value="Genomic_DNA"/>
</dbReference>
<accession>A0A7C1CUY3</accession>
<dbReference type="GO" id="GO:0003676">
    <property type="term" value="F:nucleic acid binding"/>
    <property type="evidence" value="ECO:0007669"/>
    <property type="project" value="InterPro"/>
</dbReference>
<dbReference type="PANTHER" id="PTHR34039:SF1">
    <property type="entry name" value="UPF0102 PROTEIN YRAN"/>
    <property type="match status" value="1"/>
</dbReference>
<gene>
    <name evidence="3" type="ORF">ENN47_04360</name>
</gene>
<dbReference type="HAMAP" id="MF_00048">
    <property type="entry name" value="UPF0102"/>
    <property type="match status" value="1"/>
</dbReference>
<dbReference type="Proteomes" id="UP000886198">
    <property type="component" value="Unassembled WGS sequence"/>
</dbReference>
<dbReference type="AlphaFoldDB" id="A0A7C1CUY3"/>
<organism evidence="3">
    <name type="scientific">Mesotoga infera</name>
    <dbReference type="NCBI Taxonomy" id="1236046"/>
    <lineage>
        <taxon>Bacteria</taxon>
        <taxon>Thermotogati</taxon>
        <taxon>Thermotogota</taxon>
        <taxon>Thermotogae</taxon>
        <taxon>Kosmotogales</taxon>
        <taxon>Kosmotogaceae</taxon>
        <taxon>Mesotoga</taxon>
    </lineage>
</organism>
<dbReference type="InterPro" id="IPR003509">
    <property type="entry name" value="UPF0102_YraN-like"/>
</dbReference>
<dbReference type="Gene3D" id="3.40.1350.10">
    <property type="match status" value="1"/>
</dbReference>
<comment type="similarity">
    <text evidence="1 2">Belongs to the UPF0102 family.</text>
</comment>
<reference evidence="3" key="1">
    <citation type="journal article" date="2020" name="mSystems">
        <title>Genome- and Community-Level Interaction Insights into Carbon Utilization and Element Cycling Functions of Hydrothermarchaeota in Hydrothermal Sediment.</title>
        <authorList>
            <person name="Zhou Z."/>
            <person name="Liu Y."/>
            <person name="Xu W."/>
            <person name="Pan J."/>
            <person name="Luo Z.H."/>
            <person name="Li M."/>
        </authorList>
    </citation>
    <scope>NUCLEOTIDE SEQUENCE [LARGE SCALE GENOMIC DNA]</scope>
    <source>
        <strain evidence="3">SpSt-1179</strain>
    </source>
</reference>
<name>A0A7C1CUY3_9BACT</name>
<evidence type="ECO:0000256" key="1">
    <source>
        <dbReference type="ARBA" id="ARBA00006738"/>
    </source>
</evidence>
<dbReference type="InterPro" id="IPR011856">
    <property type="entry name" value="tRNA_endonuc-like_dom_sf"/>
</dbReference>
<protein>
    <recommendedName>
        <fullName evidence="2">UPF0102 protein ENN47_04360</fullName>
    </recommendedName>
</protein>
<dbReference type="PANTHER" id="PTHR34039">
    <property type="entry name" value="UPF0102 PROTEIN YRAN"/>
    <property type="match status" value="1"/>
</dbReference>
<dbReference type="Pfam" id="PF02021">
    <property type="entry name" value="UPF0102"/>
    <property type="match status" value="1"/>
</dbReference>
<comment type="caution">
    <text evidence="3">The sequence shown here is derived from an EMBL/GenBank/DDBJ whole genome shotgun (WGS) entry which is preliminary data.</text>
</comment>
<evidence type="ECO:0000256" key="2">
    <source>
        <dbReference type="HAMAP-Rule" id="MF_00048"/>
    </source>
</evidence>
<dbReference type="SUPFAM" id="SSF52980">
    <property type="entry name" value="Restriction endonuclease-like"/>
    <property type="match status" value="1"/>
</dbReference>
<proteinExistence type="inferred from homology"/>